<evidence type="ECO:0000313" key="2">
    <source>
        <dbReference type="EMBL" id="ASJ55500.1"/>
    </source>
</evidence>
<dbReference type="InterPro" id="IPR025237">
    <property type="entry name" value="DUF4183"/>
</dbReference>
<proteinExistence type="predicted"/>
<protein>
    <recommendedName>
        <fullName evidence="1">DUF4183 domain-containing protein</fullName>
    </recommendedName>
</protein>
<dbReference type="EMBL" id="CP018145">
    <property type="protein sequence ID" value="ASJ55500.1"/>
    <property type="molecule type" value="Genomic_DNA"/>
</dbReference>
<dbReference type="Pfam" id="PF13799">
    <property type="entry name" value="DUF4183"/>
    <property type="match status" value="1"/>
</dbReference>
<sequence>MRHYVTQSYTVRRPSLQIVQPLGCPGIFPVTPSPTCPPCPCTPGLIRTEIFQYTAISDGVKNMYTSSDAVMSFSTSGILDPNEVSVVNLFINGMLQPPNVYVVQPGVLILSDIPVQGVPLILQFIKMIVS</sequence>
<reference evidence="2 3" key="1">
    <citation type="submission" date="2016-11" db="EMBL/GenBank/DDBJ databases">
        <authorList>
            <person name="Jaros S."/>
            <person name="Januszkiewicz K."/>
            <person name="Wedrychowicz H."/>
        </authorList>
    </citation>
    <scope>NUCLEOTIDE SEQUENCE [LARGE SCALE GENOMIC DNA]</scope>
    <source>
        <strain evidence="2 3">NF2</strain>
    </source>
</reference>
<evidence type="ECO:0000313" key="3">
    <source>
        <dbReference type="Proteomes" id="UP000197781"/>
    </source>
</evidence>
<dbReference type="KEGG" id="bfm:BP422_19275"/>
<accession>A0A220MLQ6</accession>
<gene>
    <name evidence="2" type="ORF">BP422_19275</name>
</gene>
<dbReference type="Proteomes" id="UP000197781">
    <property type="component" value="Chromosome"/>
</dbReference>
<organism evidence="2 3">
    <name type="scientific">Brevibacillus formosus</name>
    <dbReference type="NCBI Taxonomy" id="54913"/>
    <lineage>
        <taxon>Bacteria</taxon>
        <taxon>Bacillati</taxon>
        <taxon>Bacillota</taxon>
        <taxon>Bacilli</taxon>
        <taxon>Bacillales</taxon>
        <taxon>Paenibacillaceae</taxon>
        <taxon>Brevibacillus</taxon>
    </lineage>
</organism>
<feature type="domain" description="DUF4183" evidence="1">
    <location>
        <begin position="54"/>
        <end position="124"/>
    </location>
</feature>
<evidence type="ECO:0000259" key="1">
    <source>
        <dbReference type="Pfam" id="PF13799"/>
    </source>
</evidence>
<dbReference type="AlphaFoldDB" id="A0A220MLQ6"/>
<name>A0A220MLQ6_9BACL</name>